<dbReference type="SMART" id="SM00174">
    <property type="entry name" value="RHO"/>
    <property type="match status" value="1"/>
</dbReference>
<accession>A0A024TLH2</accession>
<sequence>MKTGGTGDPVCKLILLGNGSVGKSSIINRFVDDGFAKQYKQTIGLDFFVKKIQLPHDRRVILEVWDIGGQNISSKMLDKYVYGTDIVFVCYDVTDPKSFADAEDWCALVVKAATSAEDKLSKKKSSRNQLVYLVGNKIDLVGLRAVTVAQHDAFVSKHKLTGSFLLSAHSGDNVLRTVHLIAARAVGVELSEFDLQFYDTPVTAHALAPSAGDNDPRTVDADAIEQEDLRLEAQKNKVACMPSHSILHALAPSTS</sequence>
<organism evidence="3">
    <name type="scientific">Aphanomyces invadans</name>
    <dbReference type="NCBI Taxonomy" id="157072"/>
    <lineage>
        <taxon>Eukaryota</taxon>
        <taxon>Sar</taxon>
        <taxon>Stramenopiles</taxon>
        <taxon>Oomycota</taxon>
        <taxon>Saprolegniomycetes</taxon>
        <taxon>Saprolegniales</taxon>
        <taxon>Verrucalvaceae</taxon>
        <taxon>Aphanomyces</taxon>
    </lineage>
</organism>
<dbReference type="SUPFAM" id="SSF52540">
    <property type="entry name" value="P-loop containing nucleoside triphosphate hydrolases"/>
    <property type="match status" value="1"/>
</dbReference>
<dbReference type="InterPro" id="IPR050227">
    <property type="entry name" value="Rab"/>
</dbReference>
<evidence type="ECO:0000313" key="3">
    <source>
        <dbReference type="EMBL" id="ETV94456.1"/>
    </source>
</evidence>
<dbReference type="GeneID" id="20088835"/>
<dbReference type="PANTHER" id="PTHR47977">
    <property type="entry name" value="RAS-RELATED PROTEIN RAB"/>
    <property type="match status" value="1"/>
</dbReference>
<dbReference type="InterPro" id="IPR001806">
    <property type="entry name" value="Small_GTPase"/>
</dbReference>
<name>A0A024TLH2_9STRA</name>
<evidence type="ECO:0000256" key="1">
    <source>
        <dbReference type="ARBA" id="ARBA00022741"/>
    </source>
</evidence>
<dbReference type="GO" id="GO:0003924">
    <property type="term" value="F:GTPase activity"/>
    <property type="evidence" value="ECO:0007669"/>
    <property type="project" value="InterPro"/>
</dbReference>
<dbReference type="GO" id="GO:0005525">
    <property type="term" value="F:GTP binding"/>
    <property type="evidence" value="ECO:0007669"/>
    <property type="project" value="UniProtKB-KW"/>
</dbReference>
<evidence type="ECO:0000256" key="2">
    <source>
        <dbReference type="ARBA" id="ARBA00023134"/>
    </source>
</evidence>
<dbReference type="STRING" id="157072.A0A024TLH2"/>
<dbReference type="RefSeq" id="XP_008876771.1">
    <property type="nucleotide sequence ID" value="XM_008878549.1"/>
</dbReference>
<dbReference type="Pfam" id="PF00071">
    <property type="entry name" value="Ras"/>
    <property type="match status" value="1"/>
</dbReference>
<dbReference type="InterPro" id="IPR027417">
    <property type="entry name" value="P-loop_NTPase"/>
</dbReference>
<reference evidence="3" key="1">
    <citation type="submission" date="2013-12" db="EMBL/GenBank/DDBJ databases">
        <title>The Genome Sequence of Aphanomyces invadans NJM9701.</title>
        <authorList>
            <consortium name="The Broad Institute Genomics Platform"/>
            <person name="Russ C."/>
            <person name="Tyler B."/>
            <person name="van West P."/>
            <person name="Dieguez-Uribeondo J."/>
            <person name="Young S.K."/>
            <person name="Zeng Q."/>
            <person name="Gargeya S."/>
            <person name="Fitzgerald M."/>
            <person name="Abouelleil A."/>
            <person name="Alvarado L."/>
            <person name="Chapman S.B."/>
            <person name="Gainer-Dewar J."/>
            <person name="Goldberg J."/>
            <person name="Griggs A."/>
            <person name="Gujja S."/>
            <person name="Hansen M."/>
            <person name="Howarth C."/>
            <person name="Imamovic A."/>
            <person name="Ireland A."/>
            <person name="Larimer J."/>
            <person name="McCowan C."/>
            <person name="Murphy C."/>
            <person name="Pearson M."/>
            <person name="Poon T.W."/>
            <person name="Priest M."/>
            <person name="Roberts A."/>
            <person name="Saif S."/>
            <person name="Shea T."/>
            <person name="Sykes S."/>
            <person name="Wortman J."/>
            <person name="Nusbaum C."/>
            <person name="Birren B."/>
        </authorList>
    </citation>
    <scope>NUCLEOTIDE SEQUENCE [LARGE SCALE GENOMIC DNA]</scope>
    <source>
        <strain evidence="3">NJM9701</strain>
    </source>
</reference>
<dbReference type="SMART" id="SM00173">
    <property type="entry name" value="RAS"/>
    <property type="match status" value="1"/>
</dbReference>
<gene>
    <name evidence="3" type="ORF">H310_11785</name>
</gene>
<dbReference type="Gene3D" id="3.40.50.300">
    <property type="entry name" value="P-loop containing nucleotide triphosphate hydrolases"/>
    <property type="match status" value="1"/>
</dbReference>
<keyword evidence="1" id="KW-0547">Nucleotide-binding</keyword>
<dbReference type="PROSITE" id="PS51419">
    <property type="entry name" value="RAB"/>
    <property type="match status" value="1"/>
</dbReference>
<dbReference type="PROSITE" id="PS51421">
    <property type="entry name" value="RAS"/>
    <property type="match status" value="1"/>
</dbReference>
<keyword evidence="2" id="KW-0342">GTP-binding</keyword>
<dbReference type="FunFam" id="3.40.50.300:FF:001447">
    <property type="entry name" value="Ras-related protein Rab-1B"/>
    <property type="match status" value="1"/>
</dbReference>
<dbReference type="SMART" id="SM00175">
    <property type="entry name" value="RAB"/>
    <property type="match status" value="1"/>
</dbReference>
<dbReference type="EMBL" id="KI913985">
    <property type="protein sequence ID" value="ETV94456.1"/>
    <property type="molecule type" value="Genomic_DNA"/>
</dbReference>
<dbReference type="PRINTS" id="PR00449">
    <property type="entry name" value="RASTRNSFRMNG"/>
</dbReference>
<dbReference type="VEuPathDB" id="FungiDB:H310_11785"/>
<protein>
    <submittedName>
        <fullName evidence="3">Uncharacterized protein</fullName>
    </submittedName>
</protein>
<dbReference type="OrthoDB" id="6585768at2759"/>
<dbReference type="NCBIfam" id="TIGR00231">
    <property type="entry name" value="small_GTP"/>
    <property type="match status" value="1"/>
</dbReference>
<dbReference type="eggNOG" id="KOG0078">
    <property type="taxonomic scope" value="Eukaryota"/>
</dbReference>
<proteinExistence type="predicted"/>
<dbReference type="InterPro" id="IPR005225">
    <property type="entry name" value="Small_GTP-bd"/>
</dbReference>
<dbReference type="AlphaFoldDB" id="A0A024TLH2"/>